<reference evidence="1" key="1">
    <citation type="journal article" date="2020" name="Stud. Mycol.">
        <title>101 Dothideomycetes genomes: a test case for predicting lifestyles and emergence of pathogens.</title>
        <authorList>
            <person name="Haridas S."/>
            <person name="Albert R."/>
            <person name="Binder M."/>
            <person name="Bloem J."/>
            <person name="Labutti K."/>
            <person name="Salamov A."/>
            <person name="Andreopoulos B."/>
            <person name="Baker S."/>
            <person name="Barry K."/>
            <person name="Bills G."/>
            <person name="Bluhm B."/>
            <person name="Cannon C."/>
            <person name="Castanera R."/>
            <person name="Culley D."/>
            <person name="Daum C."/>
            <person name="Ezra D."/>
            <person name="Gonzalez J."/>
            <person name="Henrissat B."/>
            <person name="Kuo A."/>
            <person name="Liang C."/>
            <person name="Lipzen A."/>
            <person name="Lutzoni F."/>
            <person name="Magnuson J."/>
            <person name="Mondo S."/>
            <person name="Nolan M."/>
            <person name="Ohm R."/>
            <person name="Pangilinan J."/>
            <person name="Park H.-J."/>
            <person name="Ramirez L."/>
            <person name="Alfaro M."/>
            <person name="Sun H."/>
            <person name="Tritt A."/>
            <person name="Yoshinaga Y."/>
            <person name="Zwiers L.-H."/>
            <person name="Turgeon B."/>
            <person name="Goodwin S."/>
            <person name="Spatafora J."/>
            <person name="Crous P."/>
            <person name="Grigoriev I."/>
        </authorList>
    </citation>
    <scope>NUCLEOTIDE SEQUENCE</scope>
    <source>
        <strain evidence="1">CBS 480.64</strain>
    </source>
</reference>
<name>A0A6A7BZS2_9PEZI</name>
<proteinExistence type="predicted"/>
<dbReference type="AlphaFoldDB" id="A0A6A7BZS2"/>
<accession>A0A6A7BZS2</accession>
<evidence type="ECO:0000313" key="1">
    <source>
        <dbReference type="EMBL" id="KAF2859998.1"/>
    </source>
</evidence>
<keyword evidence="2" id="KW-1185">Reference proteome</keyword>
<dbReference type="OrthoDB" id="5409998at2759"/>
<gene>
    <name evidence="1" type="ORF">K470DRAFT_258347</name>
</gene>
<organism evidence="1 2">
    <name type="scientific">Piedraia hortae CBS 480.64</name>
    <dbReference type="NCBI Taxonomy" id="1314780"/>
    <lineage>
        <taxon>Eukaryota</taxon>
        <taxon>Fungi</taxon>
        <taxon>Dikarya</taxon>
        <taxon>Ascomycota</taxon>
        <taxon>Pezizomycotina</taxon>
        <taxon>Dothideomycetes</taxon>
        <taxon>Dothideomycetidae</taxon>
        <taxon>Capnodiales</taxon>
        <taxon>Piedraiaceae</taxon>
        <taxon>Piedraia</taxon>
    </lineage>
</organism>
<protein>
    <submittedName>
        <fullName evidence="1">Uncharacterized protein</fullName>
    </submittedName>
</protein>
<dbReference type="EMBL" id="MU005986">
    <property type="protein sequence ID" value="KAF2859998.1"/>
    <property type="molecule type" value="Genomic_DNA"/>
</dbReference>
<evidence type="ECO:0000313" key="2">
    <source>
        <dbReference type="Proteomes" id="UP000799421"/>
    </source>
</evidence>
<dbReference type="Proteomes" id="UP000799421">
    <property type="component" value="Unassembled WGS sequence"/>
</dbReference>
<sequence>MGTKTPIEQLEKELGNMLIQLGRMLSAAARGERTTSAADATRLKRDLPGYSGRFHSALDSLQTDVSNAMLAVHSELSELAPTEFEAHLTEAHDIPEISDVDMDGTQGNFDVMGDFDDFMNFDFEDLGNIGDDLTDGNDHQFSF</sequence>